<proteinExistence type="predicted"/>
<dbReference type="BioCyc" id="FSP469605-HMP:GTSP-138-MONOMER"/>
<evidence type="ECO:0000259" key="1">
    <source>
        <dbReference type="Pfam" id="PF14213"/>
    </source>
</evidence>
<protein>
    <recommendedName>
        <fullName evidence="1">DUF4325 domain-containing protein</fullName>
    </recommendedName>
</protein>
<reference evidence="2 3" key="1">
    <citation type="submission" date="2009-02" db="EMBL/GenBank/DDBJ databases">
        <title>The Genome Sequence of Fusobacterium sp. 3_1_5R.</title>
        <authorList>
            <consortium name="The Broad Institute Genome Sequencing Platform"/>
            <person name="Ward D."/>
            <person name="Young S.K."/>
            <person name="Kodira C.D."/>
            <person name="Zeng Q."/>
            <person name="Koehrsen M."/>
            <person name="Alvarado L."/>
            <person name="Berlin A."/>
            <person name="Borenstein D."/>
            <person name="Chen Z."/>
            <person name="Engels R."/>
            <person name="Freedman E."/>
            <person name="Gellesch M."/>
            <person name="Goldberg J."/>
            <person name="Griggs A."/>
            <person name="Gujja S."/>
            <person name="Heiman D."/>
            <person name="Hepburn T."/>
            <person name="Howarth C."/>
            <person name="Jen D."/>
            <person name="Larson L."/>
            <person name="Lewis B."/>
            <person name="Mehta T."/>
            <person name="Park D."/>
            <person name="Pearson M."/>
            <person name="Roberts A."/>
            <person name="Saif S."/>
            <person name="Shea T."/>
            <person name="Shenoy N."/>
            <person name="Sisk P."/>
            <person name="Stolte C."/>
            <person name="Sykes S."/>
            <person name="Walk T."/>
            <person name="White J."/>
            <person name="Yandava C."/>
            <person name="Allen-Vercoe E."/>
            <person name="Strauss J."/>
            <person name="Ambrose C."/>
            <person name="Lander E."/>
            <person name="Nusbaum C."/>
            <person name="Galagan J."/>
            <person name="Birren B."/>
        </authorList>
    </citation>
    <scope>NUCLEOTIDE SEQUENCE [LARGE SCALE GENOMIC DNA]</scope>
    <source>
        <strain evidence="2 3">3_1_5R</strain>
    </source>
</reference>
<dbReference type="HOGENOM" id="CLU_155221_2_0_0"/>
<accession>E5BEV8</accession>
<dbReference type="RefSeq" id="WP_008800718.1">
    <property type="nucleotide sequence ID" value="NZ_GG657971.1"/>
</dbReference>
<dbReference type="Pfam" id="PF14213">
    <property type="entry name" value="DUF4325"/>
    <property type="match status" value="1"/>
</dbReference>
<dbReference type="AlphaFoldDB" id="E5BEV8"/>
<evidence type="ECO:0000313" key="2">
    <source>
        <dbReference type="EMBL" id="EFS20639.1"/>
    </source>
</evidence>
<dbReference type="Proteomes" id="UP000002975">
    <property type="component" value="Unassembled WGS sequence"/>
</dbReference>
<sequence>MKIKVFEIIGGQFAVSAEKGKTLYDSIVKNISLGEIPIILDFEGIEMTISTFFNLAYGELFKDYTEEEVEKLVKFENAKEISLSQIKQVKINALKLYRRGVD</sequence>
<dbReference type="OrthoDB" id="7032971at2"/>
<feature type="domain" description="DUF4325" evidence="1">
    <location>
        <begin position="20"/>
        <end position="80"/>
    </location>
</feature>
<evidence type="ECO:0000313" key="3">
    <source>
        <dbReference type="Proteomes" id="UP000002975"/>
    </source>
</evidence>
<keyword evidence="3" id="KW-1185">Reference proteome</keyword>
<gene>
    <name evidence="2" type="ORF">FSBG_00136</name>
</gene>
<dbReference type="InterPro" id="IPR025474">
    <property type="entry name" value="DUF4325"/>
</dbReference>
<name>E5BEV8_9FUSO</name>
<dbReference type="EMBL" id="GG657971">
    <property type="protein sequence ID" value="EFS20639.1"/>
    <property type="molecule type" value="Genomic_DNA"/>
</dbReference>
<organism evidence="2 3">
    <name type="scientific">Fusobacterium gonidiaformans 3-1-5R</name>
    <dbReference type="NCBI Taxonomy" id="469605"/>
    <lineage>
        <taxon>Bacteria</taxon>
        <taxon>Fusobacteriati</taxon>
        <taxon>Fusobacteriota</taxon>
        <taxon>Fusobacteriia</taxon>
        <taxon>Fusobacteriales</taxon>
        <taxon>Fusobacteriaceae</taxon>
        <taxon>Fusobacterium</taxon>
    </lineage>
</organism>